<dbReference type="GO" id="GO:0005525">
    <property type="term" value="F:GTP binding"/>
    <property type="evidence" value="ECO:0007669"/>
    <property type="project" value="UniProtKB-UniRule"/>
</dbReference>
<dbReference type="PRINTS" id="PR01161">
    <property type="entry name" value="TUBULIN"/>
</dbReference>
<evidence type="ECO:0000256" key="1">
    <source>
        <dbReference type="ARBA" id="ARBA00004114"/>
    </source>
</evidence>
<sequence length="397" mass="43907">MSIIAVQLGQCGNQIGREVFDTICTDLHSSQGFCSKKENDSYQAASKERFFEEKDGGMVARAVLVDMEPKVINQTLSFASRTGNWRYGPRSAFCQKQGSGNNWAHGYCVHGPKHEEAIMNLIRKEAEKCDRLGGFLMIMSMAGGTGSGLGAFVTAALREAYPNSFLLNHVIWPYRTGEVIVQNYNSVLTLSHLYQSSDALLVHENDAVHKICLQLMKIKQVSFQDVNRAIAHQLGSVFQPAYSSNGASHFSRSPLGIDWQVRPPTSRAPAAEKPSSNRAVNFNTSIANLVTLRGKDVQCADLGGFQDPALYTSWLNPPETLSIWNTPRAFNKYEKSASLVSNSQFLLSPLNSLVGKAWKMFASKAYIHQYSKFGIEEDDFLGCFTTLEQVIASYSSL</sequence>
<evidence type="ECO:0000313" key="18">
    <source>
        <dbReference type="Ensembl" id="ENSPTXP00000015034.1"/>
    </source>
</evidence>
<evidence type="ECO:0000256" key="10">
    <source>
        <dbReference type="ARBA" id="ARBA00023134"/>
    </source>
</evidence>
<dbReference type="Ensembl" id="ENSPTXT00000015501.1">
    <property type="protein sequence ID" value="ENSPTXP00000015034.1"/>
    <property type="gene ID" value="ENSPTXG00000010400.1"/>
</dbReference>
<keyword evidence="12" id="KW-0539">Nucleus</keyword>
<dbReference type="GO" id="GO:0045880">
    <property type="term" value="P:positive regulation of smoothened signaling pathway"/>
    <property type="evidence" value="ECO:0007669"/>
    <property type="project" value="Ensembl"/>
</dbReference>
<dbReference type="PRINTS" id="PR01224">
    <property type="entry name" value="DELTATUBULIN"/>
</dbReference>
<keyword evidence="9" id="KW-0970">Cilium biogenesis/degradation</keyword>
<protein>
    <recommendedName>
        <fullName evidence="5">Tubulin delta chain</fullName>
    </recommendedName>
    <alternativeName>
        <fullName evidence="14">Delta-tubulin</fullName>
    </alternativeName>
</protein>
<dbReference type="CDD" id="cd02189">
    <property type="entry name" value="delta_zeta_tubulin-like"/>
    <property type="match status" value="1"/>
</dbReference>
<dbReference type="GeneTree" id="ENSGT00940000157069"/>
<dbReference type="InterPro" id="IPR003008">
    <property type="entry name" value="Tubulin_FtsZ_GTPase"/>
</dbReference>
<gene>
    <name evidence="18" type="primary">TUBD1</name>
</gene>
<dbReference type="AlphaFoldDB" id="A0A670YVR6"/>
<name>A0A670YVR6_PSETE</name>
<evidence type="ECO:0000256" key="6">
    <source>
        <dbReference type="ARBA" id="ARBA00022490"/>
    </source>
</evidence>
<evidence type="ECO:0000313" key="19">
    <source>
        <dbReference type="Proteomes" id="UP000472273"/>
    </source>
</evidence>
<keyword evidence="13" id="KW-0966">Cell projection</keyword>
<keyword evidence="10 16" id="KW-0342">GTP-binding</keyword>
<dbReference type="OMA" id="ACHPEYK"/>
<evidence type="ECO:0000256" key="3">
    <source>
        <dbReference type="ARBA" id="ARBA00004138"/>
    </source>
</evidence>
<evidence type="ECO:0000256" key="8">
    <source>
        <dbReference type="ARBA" id="ARBA00022741"/>
    </source>
</evidence>
<dbReference type="Gene3D" id="3.40.50.1440">
    <property type="entry name" value="Tubulin/FtsZ, GTPase domain"/>
    <property type="match status" value="1"/>
</dbReference>
<evidence type="ECO:0000256" key="11">
    <source>
        <dbReference type="ARBA" id="ARBA00023212"/>
    </source>
</evidence>
<evidence type="ECO:0000256" key="4">
    <source>
        <dbReference type="ARBA" id="ARBA00009636"/>
    </source>
</evidence>
<dbReference type="GO" id="GO:0005814">
    <property type="term" value="C:centriole"/>
    <property type="evidence" value="ECO:0007669"/>
    <property type="project" value="UniProtKB-SubCell"/>
</dbReference>
<dbReference type="GO" id="GO:0030030">
    <property type="term" value="P:cell projection organization"/>
    <property type="evidence" value="ECO:0007669"/>
    <property type="project" value="UniProtKB-KW"/>
</dbReference>
<dbReference type="GO" id="GO:0005929">
    <property type="term" value="C:cilium"/>
    <property type="evidence" value="ECO:0007669"/>
    <property type="project" value="UniProtKB-SubCell"/>
</dbReference>
<dbReference type="InterPro" id="IPR002967">
    <property type="entry name" value="Delta_tubulin"/>
</dbReference>
<comment type="function">
    <text evidence="15">Acts as a positive regulator of hedgehog signaling and regulates ciliary function.</text>
</comment>
<dbReference type="GO" id="GO:0005829">
    <property type="term" value="C:cytosol"/>
    <property type="evidence" value="ECO:0007669"/>
    <property type="project" value="Ensembl"/>
</dbReference>
<reference evidence="18" key="1">
    <citation type="submission" date="2025-08" db="UniProtKB">
        <authorList>
            <consortium name="Ensembl"/>
        </authorList>
    </citation>
    <scope>IDENTIFICATION</scope>
</reference>
<keyword evidence="6" id="KW-0963">Cytoplasm</keyword>
<dbReference type="GO" id="GO:0007017">
    <property type="term" value="P:microtubule-based process"/>
    <property type="evidence" value="ECO:0007669"/>
    <property type="project" value="InterPro"/>
</dbReference>
<evidence type="ECO:0000256" key="12">
    <source>
        <dbReference type="ARBA" id="ARBA00023242"/>
    </source>
</evidence>
<dbReference type="SUPFAM" id="SSF55307">
    <property type="entry name" value="Tubulin C-terminal domain-like"/>
    <property type="match status" value="1"/>
</dbReference>
<keyword evidence="7 16" id="KW-0493">Microtubule</keyword>
<dbReference type="InterPro" id="IPR008280">
    <property type="entry name" value="Tub_FtsZ_C"/>
</dbReference>
<feature type="domain" description="Tubulin/FtsZ GTPase" evidence="17">
    <location>
        <begin position="47"/>
        <end position="246"/>
    </location>
</feature>
<dbReference type="Proteomes" id="UP000472273">
    <property type="component" value="Unplaced"/>
</dbReference>
<evidence type="ECO:0000256" key="13">
    <source>
        <dbReference type="ARBA" id="ARBA00023273"/>
    </source>
</evidence>
<evidence type="ECO:0000256" key="5">
    <source>
        <dbReference type="ARBA" id="ARBA00014184"/>
    </source>
</evidence>
<evidence type="ECO:0000259" key="17">
    <source>
        <dbReference type="SMART" id="SM00864"/>
    </source>
</evidence>
<dbReference type="PANTHER" id="PTHR11588">
    <property type="entry name" value="TUBULIN"/>
    <property type="match status" value="1"/>
</dbReference>
<dbReference type="SMART" id="SM00864">
    <property type="entry name" value="Tubulin"/>
    <property type="match status" value="1"/>
</dbReference>
<dbReference type="SUPFAM" id="SSF52490">
    <property type="entry name" value="Tubulin nucleotide-binding domain-like"/>
    <property type="match status" value="1"/>
</dbReference>
<comment type="similarity">
    <text evidence="4 16">Belongs to the tubulin family.</text>
</comment>
<reference evidence="18" key="2">
    <citation type="submission" date="2025-09" db="UniProtKB">
        <authorList>
            <consortium name="Ensembl"/>
        </authorList>
    </citation>
    <scope>IDENTIFICATION</scope>
</reference>
<dbReference type="PROSITE" id="PS00227">
    <property type="entry name" value="TUBULIN"/>
    <property type="match status" value="1"/>
</dbReference>
<comment type="subcellular location">
    <subcellularLocation>
        <location evidence="3">Cell projection</location>
        <location evidence="3">Cilium</location>
    </subcellularLocation>
    <subcellularLocation>
        <location evidence="1">Cytoplasm</location>
        <location evidence="1">Cytoskeleton</location>
        <location evidence="1">Microtubule organizing center</location>
        <location evidence="1">Centrosome</location>
        <location evidence="1">Centriole</location>
    </subcellularLocation>
    <subcellularLocation>
        <location evidence="2">Nucleus</location>
    </subcellularLocation>
</comment>
<dbReference type="FunFam" id="3.40.50.1440:FF:000021">
    <property type="entry name" value="Tubulin delta chain"/>
    <property type="match status" value="1"/>
</dbReference>
<dbReference type="GO" id="GO:0005654">
    <property type="term" value="C:nucleoplasm"/>
    <property type="evidence" value="ECO:0007669"/>
    <property type="project" value="Ensembl"/>
</dbReference>
<evidence type="ECO:0000256" key="16">
    <source>
        <dbReference type="RuleBase" id="RU000352"/>
    </source>
</evidence>
<evidence type="ECO:0000256" key="7">
    <source>
        <dbReference type="ARBA" id="ARBA00022701"/>
    </source>
</evidence>
<evidence type="ECO:0000256" key="15">
    <source>
        <dbReference type="ARBA" id="ARBA00046149"/>
    </source>
</evidence>
<dbReference type="GO" id="GO:0005200">
    <property type="term" value="F:structural constituent of cytoskeleton"/>
    <property type="evidence" value="ECO:0007669"/>
    <property type="project" value="InterPro"/>
</dbReference>
<accession>A0A670YVR6</accession>
<organism evidence="18 19">
    <name type="scientific">Pseudonaja textilis</name>
    <name type="common">Eastern brown snake</name>
    <dbReference type="NCBI Taxonomy" id="8673"/>
    <lineage>
        <taxon>Eukaryota</taxon>
        <taxon>Metazoa</taxon>
        <taxon>Chordata</taxon>
        <taxon>Craniata</taxon>
        <taxon>Vertebrata</taxon>
        <taxon>Euteleostomi</taxon>
        <taxon>Lepidosauria</taxon>
        <taxon>Squamata</taxon>
        <taxon>Bifurcata</taxon>
        <taxon>Unidentata</taxon>
        <taxon>Episquamata</taxon>
        <taxon>Toxicofera</taxon>
        <taxon>Serpentes</taxon>
        <taxon>Colubroidea</taxon>
        <taxon>Elapidae</taxon>
        <taxon>Hydrophiinae</taxon>
        <taxon>Pseudonaja</taxon>
    </lineage>
</organism>
<keyword evidence="11" id="KW-0206">Cytoskeleton</keyword>
<dbReference type="InterPro" id="IPR017975">
    <property type="entry name" value="Tubulin_CS"/>
</dbReference>
<dbReference type="InterPro" id="IPR000217">
    <property type="entry name" value="Tubulin"/>
</dbReference>
<evidence type="ECO:0000256" key="2">
    <source>
        <dbReference type="ARBA" id="ARBA00004123"/>
    </source>
</evidence>
<dbReference type="Pfam" id="PF00091">
    <property type="entry name" value="Tubulin"/>
    <property type="match status" value="1"/>
</dbReference>
<dbReference type="InterPro" id="IPR036525">
    <property type="entry name" value="Tubulin/FtsZ_GTPase_sf"/>
</dbReference>
<proteinExistence type="inferred from homology"/>
<keyword evidence="19" id="KW-1185">Reference proteome</keyword>
<evidence type="ECO:0000256" key="14">
    <source>
        <dbReference type="ARBA" id="ARBA00030594"/>
    </source>
</evidence>
<keyword evidence="8 16" id="KW-0547">Nucleotide-binding</keyword>
<dbReference type="GO" id="GO:0005874">
    <property type="term" value="C:microtubule"/>
    <property type="evidence" value="ECO:0007669"/>
    <property type="project" value="UniProtKB-KW"/>
</dbReference>
<evidence type="ECO:0000256" key="9">
    <source>
        <dbReference type="ARBA" id="ARBA00022794"/>
    </source>
</evidence>